<feature type="non-terminal residue" evidence="1">
    <location>
        <position position="1"/>
    </location>
</feature>
<gene>
    <name evidence="1" type="ORF">METZ01_LOCUS289073</name>
</gene>
<dbReference type="EMBL" id="UINC01087121">
    <property type="protein sequence ID" value="SVC36219.1"/>
    <property type="molecule type" value="Genomic_DNA"/>
</dbReference>
<reference evidence="1" key="1">
    <citation type="submission" date="2018-05" db="EMBL/GenBank/DDBJ databases">
        <authorList>
            <person name="Lanie J.A."/>
            <person name="Ng W.-L."/>
            <person name="Kazmierczak K.M."/>
            <person name="Andrzejewski T.M."/>
            <person name="Davidsen T.M."/>
            <person name="Wayne K.J."/>
            <person name="Tettelin H."/>
            <person name="Glass J.I."/>
            <person name="Rusch D."/>
            <person name="Podicherti R."/>
            <person name="Tsui H.-C.T."/>
            <person name="Winkler M.E."/>
        </authorList>
    </citation>
    <scope>NUCLEOTIDE SEQUENCE</scope>
</reference>
<proteinExistence type="predicted"/>
<evidence type="ECO:0000313" key="1">
    <source>
        <dbReference type="EMBL" id="SVC36219.1"/>
    </source>
</evidence>
<dbReference type="AlphaFoldDB" id="A0A382LHQ6"/>
<organism evidence="1">
    <name type="scientific">marine metagenome</name>
    <dbReference type="NCBI Taxonomy" id="408172"/>
    <lineage>
        <taxon>unclassified sequences</taxon>
        <taxon>metagenomes</taxon>
        <taxon>ecological metagenomes</taxon>
    </lineage>
</organism>
<feature type="non-terminal residue" evidence="1">
    <location>
        <position position="144"/>
    </location>
</feature>
<sequence>YYNDADTPGQKQLMHLGAYWDPGMEFESMDWNTPFSGTGKRIIKSHVYAYQLNRFKDWHPIVMVYRNDIECLEWWKKCGHFNITYPNYAPYYKDLDNMWKEIQMQNSAIMRFVKQNVSKIHTPKDNTELCKLLQINLPTDLVNH</sequence>
<name>A0A382LHQ6_9ZZZZ</name>
<accession>A0A382LHQ6</accession>
<protein>
    <submittedName>
        <fullName evidence="1">Uncharacterized protein</fullName>
    </submittedName>
</protein>